<keyword evidence="1 5" id="KW-0963">Cytoplasm</keyword>
<comment type="subunit">
    <text evidence="5">Heterotetramer; composed of 2 small (MOCS2A) and 2 large (MOCS2B) subunits.</text>
</comment>
<evidence type="ECO:0000256" key="5">
    <source>
        <dbReference type="HAMAP-Rule" id="MF_03051"/>
    </source>
</evidence>
<name>A0ABQ9JNB9_9CUCU</name>
<protein>
    <recommendedName>
        <fullName evidence="5">Molybdopterin synthase sulfur carrier subunit</fullName>
    </recommendedName>
    <alternativeName>
        <fullName evidence="5">Molybdenum cofactor synthesis protein 2 small subunit</fullName>
    </alternativeName>
    <alternativeName>
        <fullName evidence="5">Molybdenum cofactor synthesis protein 2A</fullName>
        <shortName evidence="5">MOCS2A</shortName>
    </alternativeName>
    <alternativeName>
        <fullName evidence="5">Sulfur carrier protein MOCS2A</fullName>
    </alternativeName>
</protein>
<evidence type="ECO:0000256" key="4">
    <source>
        <dbReference type="ARBA" id="ARBA00023150"/>
    </source>
</evidence>
<dbReference type="InterPro" id="IPR016155">
    <property type="entry name" value="Mopterin_synth/thiamin_S_b"/>
</dbReference>
<dbReference type="InterPro" id="IPR028887">
    <property type="entry name" value="MOCS2A_euk"/>
</dbReference>
<feature type="modified residue" description="Glycyl adenylate; alternate" evidence="5">
    <location>
        <position position="83"/>
    </location>
</feature>
<sequence>MNVEIKVLFFAKAKEISSKSWDVLTVSTPISYLQLLEEIVTTYSLNSIRKNIILAVNEEYSNNEILYLNSGDEVAVIPPLSGG</sequence>
<dbReference type="PANTHER" id="PTHR33359:SF1">
    <property type="entry name" value="MOLYBDOPTERIN SYNTHASE SULFUR CARRIER SUBUNIT"/>
    <property type="match status" value="1"/>
</dbReference>
<dbReference type="InterPro" id="IPR012675">
    <property type="entry name" value="Beta-grasp_dom_sf"/>
</dbReference>
<dbReference type="HAMAP" id="MF_03051">
    <property type="entry name" value="MOCS2A"/>
    <property type="match status" value="1"/>
</dbReference>
<evidence type="ECO:0000313" key="6">
    <source>
        <dbReference type="EMBL" id="KAJ8979741.1"/>
    </source>
</evidence>
<comment type="miscellaneous">
    <text evidence="5">This protein is produced by a bicistronic gene which also produces the large subunit (MOCS2B).</text>
</comment>
<evidence type="ECO:0000256" key="3">
    <source>
        <dbReference type="ARBA" id="ARBA00022741"/>
    </source>
</evidence>
<dbReference type="CDD" id="cd00754">
    <property type="entry name" value="Ubl_MoaD"/>
    <property type="match status" value="1"/>
</dbReference>
<dbReference type="InterPro" id="IPR044672">
    <property type="entry name" value="MOCS2A"/>
</dbReference>
<feature type="modified residue" description="1-thioglycine; alternate" evidence="5">
    <location>
        <position position="83"/>
    </location>
</feature>
<accession>A0ABQ9JNB9</accession>
<dbReference type="EMBL" id="JAPWTJ010000317">
    <property type="protein sequence ID" value="KAJ8979741.1"/>
    <property type="molecule type" value="Genomic_DNA"/>
</dbReference>
<comment type="PTM">
    <text evidence="5">C-terminal thiocarboxylation occurs in 2 steps, it is first acyl-adenylated (-COAMP) via the hesA/moeB/thiF part of MOCS3, then thiocarboxylated (-COSH) via the rhodanese domain of MOCS3.</text>
</comment>
<gene>
    <name evidence="5" type="primary">Mocs2</name>
    <name evidence="6" type="ORF">NQ317_004728</name>
</gene>
<dbReference type="InterPro" id="IPR003749">
    <property type="entry name" value="ThiS/MoaD-like"/>
</dbReference>
<comment type="similarity">
    <text evidence="5">Belongs to the MoaD family. MOCS2A subfamily.</text>
</comment>
<proteinExistence type="inferred from homology"/>
<keyword evidence="2 5" id="KW-0597">Phosphoprotein</keyword>
<comment type="pathway">
    <text evidence="5">Cofactor biosynthesis; molybdopterin biosynthesis.</text>
</comment>
<evidence type="ECO:0000313" key="7">
    <source>
        <dbReference type="Proteomes" id="UP001162164"/>
    </source>
</evidence>
<comment type="caution">
    <text evidence="6">The sequence shown here is derived from an EMBL/GenBank/DDBJ whole genome shotgun (WGS) entry which is preliminary data.</text>
</comment>
<evidence type="ECO:0000256" key="1">
    <source>
        <dbReference type="ARBA" id="ARBA00022490"/>
    </source>
</evidence>
<keyword evidence="3 5" id="KW-0547">Nucleotide-binding</keyword>
<dbReference type="SUPFAM" id="SSF54285">
    <property type="entry name" value="MoaD/ThiS"/>
    <property type="match status" value="1"/>
</dbReference>
<evidence type="ECO:0000256" key="2">
    <source>
        <dbReference type="ARBA" id="ARBA00022553"/>
    </source>
</evidence>
<dbReference type="Gene3D" id="3.10.20.30">
    <property type="match status" value="1"/>
</dbReference>
<comment type="function">
    <text evidence="5">Acts as a sulfur carrier required for molybdopterin biosynthesis. Component of the molybdopterin synthase complex that catalyzes the conversion of precursor Z into molybdopterin by mediating the incorporation of 2 sulfur atoms into precursor Z to generate a dithiolene group. In the complex, serves as sulfur donor by being thiocarboxylated (-COSH) at its C-terminus by MOCS3. After interaction with MOCS2B, the sulfur is then transferred to precursor Z to form molybdopterin.</text>
</comment>
<keyword evidence="7" id="KW-1185">Reference proteome</keyword>
<dbReference type="Pfam" id="PF02597">
    <property type="entry name" value="ThiS"/>
    <property type="match status" value="1"/>
</dbReference>
<keyword evidence="4 5" id="KW-0501">Molybdenum cofactor biosynthesis</keyword>
<dbReference type="Proteomes" id="UP001162164">
    <property type="component" value="Unassembled WGS sequence"/>
</dbReference>
<organism evidence="6 7">
    <name type="scientific">Molorchus minor</name>
    <dbReference type="NCBI Taxonomy" id="1323400"/>
    <lineage>
        <taxon>Eukaryota</taxon>
        <taxon>Metazoa</taxon>
        <taxon>Ecdysozoa</taxon>
        <taxon>Arthropoda</taxon>
        <taxon>Hexapoda</taxon>
        <taxon>Insecta</taxon>
        <taxon>Pterygota</taxon>
        <taxon>Neoptera</taxon>
        <taxon>Endopterygota</taxon>
        <taxon>Coleoptera</taxon>
        <taxon>Polyphaga</taxon>
        <taxon>Cucujiformia</taxon>
        <taxon>Chrysomeloidea</taxon>
        <taxon>Cerambycidae</taxon>
        <taxon>Lamiinae</taxon>
        <taxon>Monochamini</taxon>
        <taxon>Molorchus</taxon>
    </lineage>
</organism>
<comment type="subcellular location">
    <subcellularLocation>
        <location evidence="5">Cytoplasm</location>
    </subcellularLocation>
</comment>
<dbReference type="PANTHER" id="PTHR33359">
    <property type="entry name" value="MOLYBDOPTERIN SYNTHASE SULFUR CARRIER SUBUNIT"/>
    <property type="match status" value="1"/>
</dbReference>
<reference evidence="6" key="1">
    <citation type="journal article" date="2023" name="Insect Mol. Biol.">
        <title>Genome sequencing provides insights into the evolution of gene families encoding plant cell wall-degrading enzymes in longhorned beetles.</title>
        <authorList>
            <person name="Shin N.R."/>
            <person name="Okamura Y."/>
            <person name="Kirsch R."/>
            <person name="Pauchet Y."/>
        </authorList>
    </citation>
    <scope>NUCLEOTIDE SEQUENCE</scope>
    <source>
        <tissue evidence="6">Midgut</tissue>
    </source>
</reference>